<accession>A0AAN0T4N5</accession>
<evidence type="ECO:0000313" key="1">
    <source>
        <dbReference type="EMBL" id="AJO20886.1"/>
    </source>
</evidence>
<keyword evidence="2" id="KW-1185">Reference proteome</keyword>
<dbReference type="Proteomes" id="UP000032024">
    <property type="component" value="Chromosome"/>
</dbReference>
<protein>
    <submittedName>
        <fullName evidence="1">Uncharacterized protein</fullName>
    </submittedName>
</protein>
<reference evidence="2" key="1">
    <citation type="submission" date="2015-01" db="EMBL/GenBank/DDBJ databases">
        <title>Comparative genome analysis of Bacillus coagulans HM-08, Clostridium butyricum HM-68, Bacillus subtilis HM-66 and Bacillus paralicheniformis BL-09.</title>
        <authorList>
            <person name="Zhang H."/>
        </authorList>
    </citation>
    <scope>NUCLEOTIDE SEQUENCE [LARGE SCALE GENOMIC DNA]</scope>
    <source>
        <strain evidence="2">HM-08</strain>
    </source>
</reference>
<sequence length="37" mass="4323">MEKQKENLLVKRCFRETKAGIVPLFSSPFVMLKIIID</sequence>
<proteinExistence type="predicted"/>
<dbReference type="EMBL" id="CP010525">
    <property type="protein sequence ID" value="AJO20886.1"/>
    <property type="molecule type" value="Genomic_DNA"/>
</dbReference>
<gene>
    <name evidence="1" type="ORF">SB48_HM08orf00131</name>
</gene>
<evidence type="ECO:0000313" key="2">
    <source>
        <dbReference type="Proteomes" id="UP000032024"/>
    </source>
</evidence>
<organism evidence="1 2">
    <name type="scientific">Heyndrickxia coagulans</name>
    <name type="common">Weizmannia coagulans</name>
    <dbReference type="NCBI Taxonomy" id="1398"/>
    <lineage>
        <taxon>Bacteria</taxon>
        <taxon>Bacillati</taxon>
        <taxon>Bacillota</taxon>
        <taxon>Bacilli</taxon>
        <taxon>Bacillales</taxon>
        <taxon>Bacillaceae</taxon>
        <taxon>Heyndrickxia</taxon>
    </lineage>
</organism>
<dbReference type="AlphaFoldDB" id="A0AAN0T4N5"/>
<name>A0AAN0T4N5_HEYCO</name>